<dbReference type="Proteomes" id="UP000574276">
    <property type="component" value="Unassembled WGS sequence"/>
</dbReference>
<feature type="transmembrane region" description="Helical" evidence="7">
    <location>
        <begin position="431"/>
        <end position="452"/>
    </location>
</feature>
<feature type="transmembrane region" description="Helical" evidence="7">
    <location>
        <begin position="20"/>
        <end position="41"/>
    </location>
</feature>
<evidence type="ECO:0000313" key="10">
    <source>
        <dbReference type="Proteomes" id="UP000574276"/>
    </source>
</evidence>
<feature type="transmembrane region" description="Helical" evidence="7">
    <location>
        <begin position="309"/>
        <end position="334"/>
    </location>
</feature>
<keyword evidence="4 7" id="KW-1133">Transmembrane helix</keyword>
<dbReference type="InterPro" id="IPR050250">
    <property type="entry name" value="Macrolide_Exporter_MacB"/>
</dbReference>
<feature type="domain" description="ABC3 transporter permease C-terminal" evidence="8">
    <location>
        <begin position="657"/>
        <end position="776"/>
    </location>
</feature>
<keyword evidence="2" id="KW-1003">Cell membrane</keyword>
<protein>
    <submittedName>
        <fullName evidence="9">ABC transporter permease</fullName>
    </submittedName>
</protein>
<dbReference type="GO" id="GO:0005886">
    <property type="term" value="C:plasma membrane"/>
    <property type="evidence" value="ECO:0007669"/>
    <property type="project" value="UniProtKB-SubCell"/>
</dbReference>
<reference evidence="9 10" key="1">
    <citation type="submission" date="2020-07" db="EMBL/GenBank/DDBJ databases">
        <title>Characterization and genome sequencing of isolate MD1, a novel member within the family Lachnospiraceae.</title>
        <authorList>
            <person name="Rettenmaier R."/>
            <person name="Di Bello L."/>
            <person name="Zinser C."/>
            <person name="Scheitz K."/>
            <person name="Liebl W."/>
            <person name="Zverlov V."/>
        </authorList>
    </citation>
    <scope>NUCLEOTIDE SEQUENCE [LARGE SCALE GENOMIC DNA]</scope>
    <source>
        <strain evidence="9 10">MD1</strain>
    </source>
</reference>
<accession>A0A839K3C8</accession>
<dbReference type="InterPro" id="IPR003838">
    <property type="entry name" value="ABC3_permease_C"/>
</dbReference>
<comment type="similarity">
    <text evidence="6">Belongs to the ABC-4 integral membrane protein family.</text>
</comment>
<dbReference type="AlphaFoldDB" id="A0A839K3C8"/>
<evidence type="ECO:0000256" key="1">
    <source>
        <dbReference type="ARBA" id="ARBA00004651"/>
    </source>
</evidence>
<gene>
    <name evidence="9" type="ORF">H0486_14660</name>
</gene>
<feature type="transmembrane region" description="Helical" evidence="7">
    <location>
        <begin position="698"/>
        <end position="720"/>
    </location>
</feature>
<organism evidence="9 10">
    <name type="scientific">Variimorphobacter saccharofermentans</name>
    <dbReference type="NCBI Taxonomy" id="2755051"/>
    <lineage>
        <taxon>Bacteria</taxon>
        <taxon>Bacillati</taxon>
        <taxon>Bacillota</taxon>
        <taxon>Clostridia</taxon>
        <taxon>Lachnospirales</taxon>
        <taxon>Lachnospiraceae</taxon>
        <taxon>Variimorphobacter</taxon>
    </lineage>
</organism>
<name>A0A839K3C8_9FIRM</name>
<evidence type="ECO:0000256" key="5">
    <source>
        <dbReference type="ARBA" id="ARBA00023136"/>
    </source>
</evidence>
<sequence>MYKIWRLAFADIRKSKGNSASLFIMFMIAALLMNAGLIIFLDFGNYFEKTVKELNTSNIYYLMPGNCFTEEVKKFVTENENISEIQIEESLWASGITPYNDKLKERPFLINDADHPRTLSKWKFVGDHLPVEDMSVYLPNVYHEDAGYQLNDEIQFDFQGKQYTFTIKGFTEDIYFSSHETGFLGIYLPHNTYQILEEELDGNYDATILFANLKEVNKEIEYEIKEMTGLESVATGSDIVNTLLSFDLEQIKMSRIMMAMMMAIMIVVFSIIIVVVCLIVVRFRISNSIEDDMTKIGTLKALGYTNRQIMISIAMQFTAITLIGSIVGICLSYTTPSIISDVFAQQSGLKWEQGFNGGICFITLLYLLIVVILVAYTSARRIKKLHPIIALRGGINTHSFRKNHVPLHKSVGSLPYVLALKSLLNNKRQGIMIAIILIAVSFTGSFAIVMFYNTTIDIKTFEETPGIEISNAVVVLNPELDNTERMNEIRSYQTVRKTTFIDEETVMSDKTEVRLFIMDDYAEKETISIYDGRYPIHENEIAISGYLTRLMDKKIGDNIELRIGDKKVAYLITGLTQGFYMNGLNASITTEGYRKLNPEFQPRNLQIYLESGANAAEFVSWVNQSFGDDLLYVTDMDKSIEEGVGIYTSIFAKVGITMLILTIAVVILVLYFVINSAVTRQKRELGIQKAIGFTTLQLMNQISISFVMPVVVGVLIGSIIGMKFSNPIMSVFQSGMGIMKANYIIKPDWVVLFGIGVVIVAYVTSMLVTLRIRKISAYSLVSE</sequence>
<dbReference type="RefSeq" id="WP_228353714.1">
    <property type="nucleotide sequence ID" value="NZ_JACEGA010000001.1"/>
</dbReference>
<feature type="transmembrane region" description="Helical" evidence="7">
    <location>
        <begin position="749"/>
        <end position="770"/>
    </location>
</feature>
<feature type="transmembrane region" description="Helical" evidence="7">
    <location>
        <begin position="656"/>
        <end position="678"/>
    </location>
</feature>
<evidence type="ECO:0000256" key="3">
    <source>
        <dbReference type="ARBA" id="ARBA00022692"/>
    </source>
</evidence>
<evidence type="ECO:0000313" key="9">
    <source>
        <dbReference type="EMBL" id="MBB2184120.1"/>
    </source>
</evidence>
<dbReference type="GO" id="GO:0022857">
    <property type="term" value="F:transmembrane transporter activity"/>
    <property type="evidence" value="ECO:0007669"/>
    <property type="project" value="TreeGrafter"/>
</dbReference>
<evidence type="ECO:0000259" key="8">
    <source>
        <dbReference type="Pfam" id="PF02687"/>
    </source>
</evidence>
<feature type="transmembrane region" description="Helical" evidence="7">
    <location>
        <begin position="354"/>
        <end position="376"/>
    </location>
</feature>
<proteinExistence type="inferred from homology"/>
<evidence type="ECO:0000256" key="4">
    <source>
        <dbReference type="ARBA" id="ARBA00022989"/>
    </source>
</evidence>
<comment type="caution">
    <text evidence="9">The sequence shown here is derived from an EMBL/GenBank/DDBJ whole genome shotgun (WGS) entry which is preliminary data.</text>
</comment>
<dbReference type="PANTHER" id="PTHR30572:SF4">
    <property type="entry name" value="ABC TRANSPORTER PERMEASE YTRF"/>
    <property type="match status" value="1"/>
</dbReference>
<evidence type="ECO:0000256" key="2">
    <source>
        <dbReference type="ARBA" id="ARBA00022475"/>
    </source>
</evidence>
<comment type="subcellular location">
    <subcellularLocation>
        <location evidence="1">Cell membrane</location>
        <topology evidence="1">Multi-pass membrane protein</topology>
    </subcellularLocation>
</comment>
<dbReference type="EMBL" id="JACEGA010000001">
    <property type="protein sequence ID" value="MBB2184120.1"/>
    <property type="molecule type" value="Genomic_DNA"/>
</dbReference>
<evidence type="ECO:0000256" key="6">
    <source>
        <dbReference type="ARBA" id="ARBA00038076"/>
    </source>
</evidence>
<dbReference type="PANTHER" id="PTHR30572">
    <property type="entry name" value="MEMBRANE COMPONENT OF TRANSPORTER-RELATED"/>
    <property type="match status" value="1"/>
</dbReference>
<keyword evidence="10" id="KW-1185">Reference proteome</keyword>
<feature type="transmembrane region" description="Helical" evidence="7">
    <location>
        <begin position="256"/>
        <end position="281"/>
    </location>
</feature>
<evidence type="ECO:0000256" key="7">
    <source>
        <dbReference type="SAM" id="Phobius"/>
    </source>
</evidence>
<dbReference type="Pfam" id="PF02687">
    <property type="entry name" value="FtsX"/>
    <property type="match status" value="2"/>
</dbReference>
<keyword evidence="3 7" id="KW-0812">Transmembrane</keyword>
<keyword evidence="5 7" id="KW-0472">Membrane</keyword>
<feature type="domain" description="ABC3 transporter permease C-terminal" evidence="8">
    <location>
        <begin position="268"/>
        <end position="387"/>
    </location>
</feature>